<dbReference type="EMBL" id="PUBV01000040">
    <property type="protein sequence ID" value="PWB05991.1"/>
    <property type="molecule type" value="Genomic_DNA"/>
</dbReference>
<gene>
    <name evidence="3" type="ORF">C5O25_11705</name>
</gene>
<feature type="compositionally biased region" description="Polar residues" evidence="1">
    <location>
        <begin position="341"/>
        <end position="374"/>
    </location>
</feature>
<comment type="caution">
    <text evidence="3">The sequence shown here is derived from an EMBL/GenBank/DDBJ whole genome shotgun (WGS) entry which is preliminary data.</text>
</comment>
<proteinExistence type="predicted"/>
<evidence type="ECO:0000313" key="3">
    <source>
        <dbReference type="EMBL" id="PWB05991.1"/>
    </source>
</evidence>
<feature type="domain" description="MobA/VirD2-like nuclease" evidence="2">
    <location>
        <begin position="32"/>
        <end position="151"/>
    </location>
</feature>
<name>A0A2V1ITC4_9BACT</name>
<dbReference type="RefSeq" id="WP_107036900.1">
    <property type="nucleotide sequence ID" value="NZ_PUBV01000040.1"/>
</dbReference>
<organism evidence="3 4">
    <name type="scientific">Paramuribaculum intestinale</name>
    <dbReference type="NCBI Taxonomy" id="2094151"/>
    <lineage>
        <taxon>Bacteria</taxon>
        <taxon>Pseudomonadati</taxon>
        <taxon>Bacteroidota</taxon>
        <taxon>Bacteroidia</taxon>
        <taxon>Bacteroidales</taxon>
        <taxon>Muribaculaceae</taxon>
        <taxon>Paramuribaculum</taxon>
    </lineage>
</organism>
<dbReference type="Proteomes" id="UP000244925">
    <property type="component" value="Unassembled WGS sequence"/>
</dbReference>
<dbReference type="Pfam" id="PF03432">
    <property type="entry name" value="Relaxase"/>
    <property type="match status" value="1"/>
</dbReference>
<dbReference type="AlphaFoldDB" id="A0A2V1ITC4"/>
<evidence type="ECO:0000259" key="2">
    <source>
        <dbReference type="Pfam" id="PF03432"/>
    </source>
</evidence>
<feature type="compositionally biased region" description="Basic and acidic residues" evidence="1">
    <location>
        <begin position="380"/>
        <end position="389"/>
    </location>
</feature>
<feature type="region of interest" description="Disordered" evidence="1">
    <location>
        <begin position="341"/>
        <end position="428"/>
    </location>
</feature>
<feature type="compositionally biased region" description="Basic residues" evidence="1">
    <location>
        <begin position="417"/>
        <end position="428"/>
    </location>
</feature>
<sequence>MVAKISVSNSLYGAIVYNGEKINKEHGRLLDTNKIYNDGTGSVDIKRAFADFMQWIPSTTKTERPMVHISLNPHPDDVLTDAQLTAIAHEYMEKMGFGDMPYMVYKHTDINRHHMHIVALRVRPDGSCISDKNNFYRSKEITRELEREYGLKTAEREKVTPDTPLLKIDPSGDLKKQVAAAIKIIRMRYRFQTIGEYNAVLGLFNIRCEQTDGRVNGREYHGLVYFALDDDGKPIASPFKASRLGKFAGREAIDGKYEKAKEKINVTPTKEKVADVLVRSTGKDDFIARLKEKNIDVVFRYTDEGRIYGVTFIDHDTFNVLNGSRLGKAFSANALEIKFNQNTEQNQQTSPIVIQPENTSGQPGQQDSGTNISDSAPIADTRHTERNDNTDYDISLPGFEFHQGQSVNPDEEEFARRMKRKRRRGRKL</sequence>
<reference evidence="4" key="1">
    <citation type="submission" date="2018-02" db="EMBL/GenBank/DDBJ databases">
        <authorList>
            <person name="Clavel T."/>
            <person name="Strowig T."/>
        </authorList>
    </citation>
    <scope>NUCLEOTIDE SEQUENCE [LARGE SCALE GENOMIC DNA]</scope>
    <source>
        <strain evidence="4">DSM 100764</strain>
    </source>
</reference>
<accession>A0A2V1ITC4</accession>
<keyword evidence="4" id="KW-1185">Reference proteome</keyword>
<dbReference type="InterPro" id="IPR005094">
    <property type="entry name" value="Endonuclease_MobA/VirD2"/>
</dbReference>
<evidence type="ECO:0000256" key="1">
    <source>
        <dbReference type="SAM" id="MobiDB-lite"/>
    </source>
</evidence>
<protein>
    <submittedName>
        <fullName evidence="3">Relaxase</fullName>
    </submittedName>
</protein>
<evidence type="ECO:0000313" key="4">
    <source>
        <dbReference type="Proteomes" id="UP000244925"/>
    </source>
</evidence>
<dbReference type="NCBIfam" id="NF041325">
    <property type="entry name" value="Bacteroid_MobB"/>
    <property type="match status" value="1"/>
</dbReference>